<evidence type="ECO:0000256" key="1">
    <source>
        <dbReference type="ARBA" id="ARBA00004123"/>
    </source>
</evidence>
<keyword evidence="4" id="KW-0539">Nucleus</keyword>
<dbReference type="InParanoid" id="A0A7M7T3C2"/>
<dbReference type="KEGG" id="spu:105443002"/>
<dbReference type="GeneID" id="105443002"/>
<evidence type="ECO:0000256" key="2">
    <source>
        <dbReference type="ARBA" id="ARBA00007855"/>
    </source>
</evidence>
<protein>
    <recommendedName>
        <fullName evidence="3">Ashwin</fullName>
    </recommendedName>
</protein>
<feature type="compositionally biased region" description="Low complexity" evidence="5">
    <location>
        <begin position="165"/>
        <end position="174"/>
    </location>
</feature>
<sequence length="240" mass="26098">MEEVTLNDLLYPELLSKRTLVEILVQRHIKLDGEQKEDKEILVEIFLRTVTPQPQRQPGSNRRGQITAKVIKKLNMQRVRSKSESEKSFSIGISEQQKRSRASGLLMSTGLPSSASCTSRLKPPPIVNNQGKSVVKLNPGKSPSSDKESPSSNSPTTGVRKSVISPSSSTTPKSTKLKVYNSSASTAKSQETLPKSGDKDKGAASSGNVSLKRPSTIENGEMKTSDDASPKPKIKKISWP</sequence>
<dbReference type="GO" id="GO:0072669">
    <property type="term" value="C:tRNA-splicing ligase complex"/>
    <property type="evidence" value="ECO:0007669"/>
    <property type="project" value="InterPro"/>
</dbReference>
<evidence type="ECO:0000256" key="4">
    <source>
        <dbReference type="ARBA" id="ARBA00023242"/>
    </source>
</evidence>
<evidence type="ECO:0000313" key="6">
    <source>
        <dbReference type="EnsemblMetazoa" id="XP_030850855"/>
    </source>
</evidence>
<dbReference type="EnsemblMetazoa" id="XM_030994995">
    <property type="protein sequence ID" value="XP_030850855"/>
    <property type="gene ID" value="LOC105443002"/>
</dbReference>
<accession>A0A7M7T3C2</accession>
<feature type="compositionally biased region" description="Polar residues" evidence="5">
    <location>
        <begin position="180"/>
        <end position="193"/>
    </location>
</feature>
<feature type="compositionally biased region" description="Basic and acidic residues" evidence="5">
    <location>
        <begin position="220"/>
        <end position="230"/>
    </location>
</feature>
<dbReference type="GO" id="GO:0005634">
    <property type="term" value="C:nucleus"/>
    <property type="evidence" value="ECO:0007669"/>
    <property type="project" value="UniProtKB-SubCell"/>
</dbReference>
<dbReference type="RefSeq" id="XP_030850855.1">
    <property type="nucleotide sequence ID" value="XM_030994995.1"/>
</dbReference>
<dbReference type="AlphaFoldDB" id="A0A7M7T3C2"/>
<dbReference type="OrthoDB" id="10071059at2759"/>
<dbReference type="FunCoup" id="A0A7M7T3C2">
    <property type="interactions" value="1126"/>
</dbReference>
<proteinExistence type="inferred from homology"/>
<dbReference type="Pfam" id="PF15323">
    <property type="entry name" value="Ashwin"/>
    <property type="match status" value="1"/>
</dbReference>
<reference evidence="6" key="2">
    <citation type="submission" date="2021-01" db="UniProtKB">
        <authorList>
            <consortium name="EnsemblMetazoa"/>
        </authorList>
    </citation>
    <scope>IDENTIFICATION</scope>
</reference>
<dbReference type="GO" id="GO:0048598">
    <property type="term" value="P:embryonic morphogenesis"/>
    <property type="evidence" value="ECO:0007669"/>
    <property type="project" value="InterPro"/>
</dbReference>
<feature type="compositionally biased region" description="Polar residues" evidence="5">
    <location>
        <begin position="110"/>
        <end position="119"/>
    </location>
</feature>
<dbReference type="Proteomes" id="UP000007110">
    <property type="component" value="Unassembled WGS sequence"/>
</dbReference>
<name>A0A7M7T3C2_STRPU</name>
<dbReference type="PANTHER" id="PTHR28359">
    <property type="entry name" value="ASHWIN"/>
    <property type="match status" value="1"/>
</dbReference>
<dbReference type="InterPro" id="IPR024887">
    <property type="entry name" value="Ashwin"/>
</dbReference>
<evidence type="ECO:0000313" key="7">
    <source>
        <dbReference type="Proteomes" id="UP000007110"/>
    </source>
</evidence>
<keyword evidence="7" id="KW-1185">Reference proteome</keyword>
<comment type="subcellular location">
    <subcellularLocation>
        <location evidence="1">Nucleus</location>
    </subcellularLocation>
</comment>
<reference evidence="7" key="1">
    <citation type="submission" date="2015-02" db="EMBL/GenBank/DDBJ databases">
        <title>Genome sequencing for Strongylocentrotus purpuratus.</title>
        <authorList>
            <person name="Murali S."/>
            <person name="Liu Y."/>
            <person name="Vee V."/>
            <person name="English A."/>
            <person name="Wang M."/>
            <person name="Skinner E."/>
            <person name="Han Y."/>
            <person name="Muzny D.M."/>
            <person name="Worley K.C."/>
            <person name="Gibbs R.A."/>
        </authorList>
    </citation>
    <scope>NUCLEOTIDE SEQUENCE</scope>
</reference>
<feature type="region of interest" description="Disordered" evidence="5">
    <location>
        <begin position="77"/>
        <end position="240"/>
    </location>
</feature>
<evidence type="ECO:0000256" key="5">
    <source>
        <dbReference type="SAM" id="MobiDB-lite"/>
    </source>
</evidence>
<comment type="similarity">
    <text evidence="2">Belongs to the ashwin family.</text>
</comment>
<evidence type="ECO:0000256" key="3">
    <source>
        <dbReference type="ARBA" id="ARBA00015134"/>
    </source>
</evidence>
<dbReference type="OMA" id="IDWLYPE"/>
<dbReference type="PANTHER" id="PTHR28359:SF1">
    <property type="entry name" value="ASHWIN"/>
    <property type="match status" value="1"/>
</dbReference>
<organism evidence="6 7">
    <name type="scientific">Strongylocentrotus purpuratus</name>
    <name type="common">Purple sea urchin</name>
    <dbReference type="NCBI Taxonomy" id="7668"/>
    <lineage>
        <taxon>Eukaryota</taxon>
        <taxon>Metazoa</taxon>
        <taxon>Echinodermata</taxon>
        <taxon>Eleutherozoa</taxon>
        <taxon>Echinozoa</taxon>
        <taxon>Echinoidea</taxon>
        <taxon>Euechinoidea</taxon>
        <taxon>Echinacea</taxon>
        <taxon>Camarodonta</taxon>
        <taxon>Echinidea</taxon>
        <taxon>Strongylocentrotidae</taxon>
        <taxon>Strongylocentrotus</taxon>
    </lineage>
</organism>